<dbReference type="GO" id="GO:0043171">
    <property type="term" value="P:peptide catabolic process"/>
    <property type="evidence" value="ECO:0007669"/>
    <property type="project" value="TreeGrafter"/>
</dbReference>
<gene>
    <name evidence="17" type="primary">pepN</name>
    <name evidence="17" type="ORF">EFY87_06205</name>
</gene>
<dbReference type="GO" id="GO:0042277">
    <property type="term" value="F:peptide binding"/>
    <property type="evidence" value="ECO:0007669"/>
    <property type="project" value="TreeGrafter"/>
</dbReference>
<keyword evidence="6 17" id="KW-0031">Aminopeptidase</keyword>
<dbReference type="Proteomes" id="UP000271678">
    <property type="component" value="Unassembled WGS sequence"/>
</dbReference>
<dbReference type="InterPro" id="IPR001930">
    <property type="entry name" value="Peptidase_M1"/>
</dbReference>
<dbReference type="EC" id="3.4.11.2" evidence="4"/>
<organism evidence="17 18">
    <name type="scientific">Flexivirga caeni</name>
    <dbReference type="NCBI Taxonomy" id="2294115"/>
    <lineage>
        <taxon>Bacteria</taxon>
        <taxon>Bacillati</taxon>
        <taxon>Actinomycetota</taxon>
        <taxon>Actinomycetes</taxon>
        <taxon>Micrococcales</taxon>
        <taxon>Dermacoccaceae</taxon>
        <taxon>Flexivirga</taxon>
    </lineage>
</organism>
<dbReference type="GO" id="GO:0008270">
    <property type="term" value="F:zinc ion binding"/>
    <property type="evidence" value="ECO:0007669"/>
    <property type="project" value="InterPro"/>
</dbReference>
<dbReference type="InterPro" id="IPR045357">
    <property type="entry name" value="Aminopeptidase_N-like_N"/>
</dbReference>
<evidence type="ECO:0000256" key="1">
    <source>
        <dbReference type="ARBA" id="ARBA00000098"/>
    </source>
</evidence>
<evidence type="ECO:0000256" key="8">
    <source>
        <dbReference type="ARBA" id="ARBA00022723"/>
    </source>
</evidence>
<dbReference type="EMBL" id="RJJQ01000004">
    <property type="protein sequence ID" value="RNI23860.1"/>
    <property type="molecule type" value="Genomic_DNA"/>
</dbReference>
<dbReference type="Pfam" id="PF17900">
    <property type="entry name" value="Peptidase_M1_N"/>
    <property type="match status" value="1"/>
</dbReference>
<keyword evidence="9 17" id="KW-0378">Hydrolase</keyword>
<dbReference type="SUPFAM" id="SSF63737">
    <property type="entry name" value="Leukotriene A4 hydrolase N-terminal domain"/>
    <property type="match status" value="1"/>
</dbReference>
<dbReference type="Pfam" id="PF01433">
    <property type="entry name" value="Peptidase_M1"/>
    <property type="match status" value="1"/>
</dbReference>
<comment type="cofactor">
    <cofactor evidence="2">
        <name>Zn(2+)</name>
        <dbReference type="ChEBI" id="CHEBI:29105"/>
    </cofactor>
</comment>
<evidence type="ECO:0000313" key="17">
    <source>
        <dbReference type="EMBL" id="RNI23860.1"/>
    </source>
</evidence>
<dbReference type="NCBIfam" id="TIGR02412">
    <property type="entry name" value="pepN_strep_liv"/>
    <property type="match status" value="1"/>
</dbReference>
<evidence type="ECO:0000256" key="13">
    <source>
        <dbReference type="ARBA" id="ARBA00031533"/>
    </source>
</evidence>
<keyword evidence="11" id="KW-0482">Metalloprotease</keyword>
<reference evidence="17 18" key="1">
    <citation type="submission" date="2018-11" db="EMBL/GenBank/DDBJ databases">
        <title>Draft genome of Simplicispira Flexivirga sp. BO-16.</title>
        <authorList>
            <person name="Im W.T."/>
        </authorList>
    </citation>
    <scope>NUCLEOTIDE SEQUENCE [LARGE SCALE GENOMIC DNA]</scope>
    <source>
        <strain evidence="17 18">BO-16</strain>
    </source>
</reference>
<comment type="caution">
    <text evidence="17">The sequence shown here is derived from an EMBL/GenBank/DDBJ whole genome shotgun (WGS) entry which is preliminary data.</text>
</comment>
<dbReference type="Gene3D" id="1.10.390.10">
    <property type="entry name" value="Neutral Protease Domain 2"/>
    <property type="match status" value="1"/>
</dbReference>
<keyword evidence="10" id="KW-0862">Zinc</keyword>
<evidence type="ECO:0000256" key="4">
    <source>
        <dbReference type="ARBA" id="ARBA00012564"/>
    </source>
</evidence>
<feature type="domain" description="Peptidase M1 membrane alanine aminopeptidase" evidence="14">
    <location>
        <begin position="246"/>
        <end position="458"/>
    </location>
</feature>
<dbReference type="InterPro" id="IPR014782">
    <property type="entry name" value="Peptidase_M1_dom"/>
</dbReference>
<evidence type="ECO:0000256" key="12">
    <source>
        <dbReference type="ARBA" id="ARBA00029811"/>
    </source>
</evidence>
<evidence type="ECO:0000259" key="16">
    <source>
        <dbReference type="Pfam" id="PF17900"/>
    </source>
</evidence>
<accession>A0A3M9ME64</accession>
<protein>
    <recommendedName>
        <fullName evidence="5">Aminopeptidase N</fullName>
        <ecNumber evidence="4">3.4.11.2</ecNumber>
    </recommendedName>
    <alternativeName>
        <fullName evidence="12">Alanine aminopeptidase</fullName>
    </alternativeName>
    <alternativeName>
        <fullName evidence="13">Lysyl aminopeptidase</fullName>
    </alternativeName>
</protein>
<evidence type="ECO:0000256" key="2">
    <source>
        <dbReference type="ARBA" id="ARBA00001947"/>
    </source>
</evidence>
<evidence type="ECO:0000256" key="11">
    <source>
        <dbReference type="ARBA" id="ARBA00023049"/>
    </source>
</evidence>
<keyword evidence="7" id="KW-0645">Protease</keyword>
<evidence type="ECO:0000259" key="15">
    <source>
        <dbReference type="Pfam" id="PF11838"/>
    </source>
</evidence>
<keyword evidence="8" id="KW-0479">Metal-binding</keyword>
<dbReference type="GO" id="GO:0016285">
    <property type="term" value="F:alanyl aminopeptidase activity"/>
    <property type="evidence" value="ECO:0007669"/>
    <property type="project" value="UniProtKB-EC"/>
</dbReference>
<dbReference type="Pfam" id="PF11838">
    <property type="entry name" value="ERAP1_C"/>
    <property type="match status" value="1"/>
</dbReference>
<keyword evidence="18" id="KW-1185">Reference proteome</keyword>
<dbReference type="PANTHER" id="PTHR11533:SF174">
    <property type="entry name" value="PUROMYCIN-SENSITIVE AMINOPEPTIDASE-RELATED"/>
    <property type="match status" value="1"/>
</dbReference>
<evidence type="ECO:0000256" key="7">
    <source>
        <dbReference type="ARBA" id="ARBA00022670"/>
    </source>
</evidence>
<dbReference type="CDD" id="cd09602">
    <property type="entry name" value="M1_APN"/>
    <property type="match status" value="1"/>
</dbReference>
<dbReference type="PRINTS" id="PR00756">
    <property type="entry name" value="ALADIPTASE"/>
</dbReference>
<dbReference type="GO" id="GO:0016020">
    <property type="term" value="C:membrane"/>
    <property type="evidence" value="ECO:0007669"/>
    <property type="project" value="TreeGrafter"/>
</dbReference>
<evidence type="ECO:0000259" key="14">
    <source>
        <dbReference type="Pfam" id="PF01433"/>
    </source>
</evidence>
<evidence type="ECO:0000256" key="3">
    <source>
        <dbReference type="ARBA" id="ARBA00010136"/>
    </source>
</evidence>
<dbReference type="GO" id="GO:0070006">
    <property type="term" value="F:metalloaminopeptidase activity"/>
    <property type="evidence" value="ECO:0007669"/>
    <property type="project" value="TreeGrafter"/>
</dbReference>
<evidence type="ECO:0000256" key="6">
    <source>
        <dbReference type="ARBA" id="ARBA00022438"/>
    </source>
</evidence>
<dbReference type="AlphaFoldDB" id="A0A3M9ME64"/>
<dbReference type="InterPro" id="IPR050344">
    <property type="entry name" value="Peptidase_M1_aminopeptidases"/>
</dbReference>
<sequence>MAGMTVVDLNLTRADCAQRSDRITVDTHRVDLDLSELNDPDATTFASRSAIRFTSSHDATWLDLIADEVTAVSVNGIPADPVYDGARVGITGLRTGGTVNDVVIEARCRYSHTGEGLHRFTDPLDEKTYAYTHFEPTDARRAFACFEQPDLKARFTFAITAPRDSRVFSNQAVVEDLPADGTHTVTCAPTLPLSSYLTAVAVGPFHSVADVWRADRPGGTTLEVPLGAICRASMAGHLDAAEIFRVTKAGLDFFDEAFQFPYPWGKYDQVFLPEYNIGAMEHPGLVTFSEASYLVRGTPSEAQREGVAEVIMHEMAHMWFGDLATPRWWDDTWLKESFADLMGYLAATEAAGFAGPWVTFAMGRKQWAYVQDQLPTTHPIVADIPDLEAARQNFDGITYAKGASVLKQLMAYAGRDAFFRAAQHYFQRHAFGSTGLQDLIDALQATSESDLSAWVSSWLETTGISTIGVEHDGENLYLTVDSADQLTGEPVDRKHRVVVSTFALTGAGLERSARVEVTLDAAKVAVPLPEGTRFDAVVANDDDLTYALLRLDDASVETFLEHLSSVQPTLTRAVVWSALWNSVRAAELPASTFLDAVHLNAGGEADAGVLAMVLHQARGAIEGYLPPAERAAAASRLVVAVGSGLHAAPAGSDLQRAWATALAETAGLSAEGAAPVRHTLTGAVAGLELTPSLRWDLLTALAILGEIGVRELDDAYHADATMSGATARERALASLPGTATKQRVWRELTTDAALTNDRQRALLAGFATGPEAATAEFTTPYFAQVADWWQQQAGAMAARLATGLFPRTNLDAGDADNPVVAAAREWLAIHQQAPRALRRIVTEQLDHTRRQLRAQSHP</sequence>
<dbReference type="GO" id="GO:0006508">
    <property type="term" value="P:proteolysis"/>
    <property type="evidence" value="ECO:0007669"/>
    <property type="project" value="UniProtKB-KW"/>
</dbReference>
<feature type="domain" description="ERAP1-like C-terminal" evidence="15">
    <location>
        <begin position="537"/>
        <end position="850"/>
    </location>
</feature>
<evidence type="ECO:0000256" key="10">
    <source>
        <dbReference type="ARBA" id="ARBA00022833"/>
    </source>
</evidence>
<comment type="catalytic activity">
    <reaction evidence="1">
        <text>Release of an N-terminal amino acid, Xaa-|-Yaa- from a peptide, amide or arylamide. Xaa is preferably Ala, but may be most amino acids including Pro (slow action). When a terminal hydrophobic residue is followed by a prolyl residue, the two may be released as an intact Xaa-Pro dipeptide.</text>
        <dbReference type="EC" id="3.4.11.2"/>
    </reaction>
</comment>
<dbReference type="SUPFAM" id="SSF55486">
    <property type="entry name" value="Metalloproteases ('zincins'), catalytic domain"/>
    <property type="match status" value="1"/>
</dbReference>
<dbReference type="InterPro" id="IPR027268">
    <property type="entry name" value="Peptidase_M4/M1_CTD_sf"/>
</dbReference>
<name>A0A3M9ME64_9MICO</name>
<evidence type="ECO:0000256" key="9">
    <source>
        <dbReference type="ARBA" id="ARBA00022801"/>
    </source>
</evidence>
<dbReference type="PANTHER" id="PTHR11533">
    <property type="entry name" value="PROTEASE M1 ZINC METALLOPROTEASE"/>
    <property type="match status" value="1"/>
</dbReference>
<dbReference type="GO" id="GO:0005737">
    <property type="term" value="C:cytoplasm"/>
    <property type="evidence" value="ECO:0007669"/>
    <property type="project" value="TreeGrafter"/>
</dbReference>
<feature type="domain" description="Aminopeptidase N-like N-terminal" evidence="16">
    <location>
        <begin position="115"/>
        <end position="197"/>
    </location>
</feature>
<dbReference type="InterPro" id="IPR012778">
    <property type="entry name" value="Pept_M1_aminopeptidase"/>
</dbReference>
<evidence type="ECO:0000256" key="5">
    <source>
        <dbReference type="ARBA" id="ARBA00015611"/>
    </source>
</evidence>
<comment type="similarity">
    <text evidence="3">Belongs to the peptidase M1 family.</text>
</comment>
<evidence type="ECO:0000313" key="18">
    <source>
        <dbReference type="Proteomes" id="UP000271678"/>
    </source>
</evidence>
<dbReference type="GO" id="GO:0005615">
    <property type="term" value="C:extracellular space"/>
    <property type="evidence" value="ECO:0007669"/>
    <property type="project" value="TreeGrafter"/>
</dbReference>
<dbReference type="InterPro" id="IPR024571">
    <property type="entry name" value="ERAP1-like_C_dom"/>
</dbReference>
<proteinExistence type="inferred from homology"/>
<dbReference type="Gene3D" id="2.60.40.1730">
    <property type="entry name" value="tricorn interacting facor f3 domain"/>
    <property type="match status" value="1"/>
</dbReference>
<dbReference type="OrthoDB" id="100605at2"/>
<dbReference type="InterPro" id="IPR042097">
    <property type="entry name" value="Aminopeptidase_N-like_N_sf"/>
</dbReference>